<dbReference type="GO" id="GO:0005886">
    <property type="term" value="C:plasma membrane"/>
    <property type="evidence" value="ECO:0007669"/>
    <property type="project" value="UniProtKB-SubCell"/>
</dbReference>
<protein>
    <submittedName>
        <fullName evidence="15 16">Allatostatin-A receptor</fullName>
    </submittedName>
</protein>
<evidence type="ECO:0000256" key="12">
    <source>
        <dbReference type="SAM" id="Phobius"/>
    </source>
</evidence>
<evidence type="ECO:0000256" key="9">
    <source>
        <dbReference type="ARBA" id="ARBA00023180"/>
    </source>
</evidence>
<feature type="transmembrane region" description="Helical" evidence="12">
    <location>
        <begin position="195"/>
        <end position="221"/>
    </location>
</feature>
<evidence type="ECO:0000256" key="2">
    <source>
        <dbReference type="ARBA" id="ARBA00022475"/>
    </source>
</evidence>
<keyword evidence="14" id="KW-1185">Reference proteome</keyword>
<evidence type="ECO:0000313" key="16">
    <source>
        <dbReference type="RefSeq" id="XP_013411951.1"/>
    </source>
</evidence>
<dbReference type="KEGG" id="lak:106174804"/>
<feature type="transmembrane region" description="Helical" evidence="12">
    <location>
        <begin position="111"/>
        <end position="134"/>
    </location>
</feature>
<feature type="domain" description="G-protein coupled receptors family 1 profile" evidence="13">
    <location>
        <begin position="52"/>
        <end position="305"/>
    </location>
</feature>
<dbReference type="RefSeq" id="XP_013411950.1">
    <property type="nucleotide sequence ID" value="XM_013556496.1"/>
</dbReference>
<feature type="transmembrane region" description="Helical" evidence="12">
    <location>
        <begin position="155"/>
        <end position="175"/>
    </location>
</feature>
<feature type="transmembrane region" description="Helical" evidence="12">
    <location>
        <begin position="73"/>
        <end position="99"/>
    </location>
</feature>
<dbReference type="AlphaFoldDB" id="A0A1S3JNK4"/>
<keyword evidence="7" id="KW-1015">Disulfide bond</keyword>
<dbReference type="OrthoDB" id="9443421at2759"/>
<dbReference type="Proteomes" id="UP000085678">
    <property type="component" value="Unplaced"/>
</dbReference>
<gene>
    <name evidence="15 16" type="primary">LOC106174804</name>
</gene>
<keyword evidence="5" id="KW-0297">G-protein coupled receptor</keyword>
<name>A0A1S3JNK4_LINAN</name>
<evidence type="ECO:0000256" key="3">
    <source>
        <dbReference type="ARBA" id="ARBA00022692"/>
    </source>
</evidence>
<keyword evidence="10" id="KW-0807">Transducer</keyword>
<organism evidence="14 15">
    <name type="scientific">Lingula anatina</name>
    <name type="common">Brachiopod</name>
    <name type="synonym">Lingula unguis</name>
    <dbReference type="NCBI Taxonomy" id="7574"/>
    <lineage>
        <taxon>Eukaryota</taxon>
        <taxon>Metazoa</taxon>
        <taxon>Spiralia</taxon>
        <taxon>Lophotrochozoa</taxon>
        <taxon>Brachiopoda</taxon>
        <taxon>Linguliformea</taxon>
        <taxon>Lingulata</taxon>
        <taxon>Lingulida</taxon>
        <taxon>Linguloidea</taxon>
        <taxon>Lingulidae</taxon>
        <taxon>Lingula</taxon>
    </lineage>
</organism>
<keyword evidence="3 12" id="KW-0812">Transmembrane</keyword>
<evidence type="ECO:0000313" key="14">
    <source>
        <dbReference type="Proteomes" id="UP000085678"/>
    </source>
</evidence>
<dbReference type="SUPFAM" id="SSF81321">
    <property type="entry name" value="Family A G protein-coupled receptor-like"/>
    <property type="match status" value="1"/>
</dbReference>
<feature type="transmembrane region" description="Helical" evidence="12">
    <location>
        <begin position="249"/>
        <end position="267"/>
    </location>
</feature>
<dbReference type="GO" id="GO:0004930">
    <property type="term" value="F:G protein-coupled receptor activity"/>
    <property type="evidence" value="ECO:0007669"/>
    <property type="project" value="UniProtKB-KW"/>
</dbReference>
<evidence type="ECO:0000256" key="4">
    <source>
        <dbReference type="ARBA" id="ARBA00022989"/>
    </source>
</evidence>
<evidence type="ECO:0000256" key="1">
    <source>
        <dbReference type="ARBA" id="ARBA00004651"/>
    </source>
</evidence>
<comment type="subcellular location">
    <subcellularLocation>
        <location evidence="1">Cell membrane</location>
        <topology evidence="1">Multi-pass membrane protein</topology>
    </subcellularLocation>
</comment>
<evidence type="ECO:0000313" key="15">
    <source>
        <dbReference type="RefSeq" id="XP_013411950.1"/>
    </source>
</evidence>
<dbReference type="Gene3D" id="1.20.1070.10">
    <property type="entry name" value="Rhodopsin 7-helix transmembrane proteins"/>
    <property type="match status" value="1"/>
</dbReference>
<dbReference type="PRINTS" id="PR00237">
    <property type="entry name" value="GPCRRHODOPSN"/>
</dbReference>
<dbReference type="CDD" id="cd00637">
    <property type="entry name" value="7tm_classA_rhodopsin-like"/>
    <property type="match status" value="1"/>
</dbReference>
<dbReference type="PANTHER" id="PTHR45695:SF23">
    <property type="entry name" value="GALANIN-LIKE G-PROTEIN COUPLED RECEPTOR NPR-9"/>
    <property type="match status" value="1"/>
</dbReference>
<dbReference type="PROSITE" id="PS50262">
    <property type="entry name" value="G_PROTEIN_RECEP_F1_2"/>
    <property type="match status" value="1"/>
</dbReference>
<dbReference type="RefSeq" id="XP_013411951.1">
    <property type="nucleotide sequence ID" value="XM_013556497.1"/>
</dbReference>
<dbReference type="GeneID" id="106174804"/>
<proteinExistence type="predicted"/>
<keyword evidence="4 12" id="KW-1133">Transmembrane helix</keyword>
<reference evidence="15 16" key="1">
    <citation type="submission" date="2025-04" db="UniProtKB">
        <authorList>
            <consortium name="RefSeq"/>
        </authorList>
    </citation>
    <scope>IDENTIFICATION</scope>
    <source>
        <tissue evidence="15 16">Gonads</tissue>
    </source>
</reference>
<dbReference type="SMART" id="SM01381">
    <property type="entry name" value="7TM_GPCR_Srsx"/>
    <property type="match status" value="1"/>
</dbReference>
<evidence type="ECO:0000256" key="6">
    <source>
        <dbReference type="ARBA" id="ARBA00023136"/>
    </source>
</evidence>
<evidence type="ECO:0000256" key="5">
    <source>
        <dbReference type="ARBA" id="ARBA00023040"/>
    </source>
</evidence>
<feature type="transmembrane region" description="Helical" evidence="12">
    <location>
        <begin position="36"/>
        <end position="61"/>
    </location>
</feature>
<evidence type="ECO:0000256" key="10">
    <source>
        <dbReference type="ARBA" id="ARBA00023224"/>
    </source>
</evidence>
<feature type="compositionally biased region" description="Basic and acidic residues" evidence="11">
    <location>
        <begin position="352"/>
        <end position="363"/>
    </location>
</feature>
<evidence type="ECO:0000259" key="13">
    <source>
        <dbReference type="PROSITE" id="PS50262"/>
    </source>
</evidence>
<dbReference type="InterPro" id="IPR017452">
    <property type="entry name" value="GPCR_Rhodpsn_7TM"/>
</dbReference>
<sequence length="379" mass="41724">MSDPVNLTYVTNVTINGSSGDTTETGQNDPETTLQIVTAAVLVIVTVVGIFGNSLVLLVIFTESSMRTVANILFFNLALSDLMFVIVCCPVLLLDLFGVQLPTFVCKTGFYLLYSTVAVSIYSIVAICLFRCLATSNPLKSASILTKKNATLTSGAIWVFALSINIPYAVYFKSYDDGGCTDDVPEFPEGFFEGLAIFKFVMNFALPSFAIVVLSVLIVVVMRRHDRLRAAARKNGSYSEGSIAETKKVVFVVAVVVLVFEICWAPSNIWSLLRNMGVEIKAPPELFRVFTLLSFSNSAVNPIIYNFASADFRREFRRIFYRCLCKKKIGKLGTAGNTNLYSSTDSTFVNNADKRKSDNEGVESHPLVVHKQNSDSQKI</sequence>
<feature type="transmembrane region" description="Helical" evidence="12">
    <location>
        <begin position="287"/>
        <end position="308"/>
    </location>
</feature>
<keyword evidence="2" id="KW-1003">Cell membrane</keyword>
<evidence type="ECO:0000256" key="11">
    <source>
        <dbReference type="SAM" id="MobiDB-lite"/>
    </source>
</evidence>
<feature type="region of interest" description="Disordered" evidence="11">
    <location>
        <begin position="351"/>
        <end position="379"/>
    </location>
</feature>
<keyword evidence="6 12" id="KW-0472">Membrane</keyword>
<dbReference type="InterPro" id="IPR000276">
    <property type="entry name" value="GPCR_Rhodpsn"/>
</dbReference>
<dbReference type="Pfam" id="PF00001">
    <property type="entry name" value="7tm_1"/>
    <property type="match status" value="1"/>
</dbReference>
<dbReference type="PANTHER" id="PTHR45695">
    <property type="entry name" value="LEUCOKININ RECEPTOR-RELATED"/>
    <property type="match status" value="1"/>
</dbReference>
<keyword evidence="8 15" id="KW-0675">Receptor</keyword>
<dbReference type="STRING" id="7574.A0A1S3JNK4"/>
<evidence type="ECO:0000256" key="8">
    <source>
        <dbReference type="ARBA" id="ARBA00023170"/>
    </source>
</evidence>
<keyword evidence="9" id="KW-0325">Glycoprotein</keyword>
<evidence type="ECO:0000256" key="7">
    <source>
        <dbReference type="ARBA" id="ARBA00023157"/>
    </source>
</evidence>
<accession>A0A1S3JNK4</accession>